<dbReference type="RefSeq" id="WP_377242954.1">
    <property type="nucleotide sequence ID" value="NZ_JBHLXP010000001.1"/>
</dbReference>
<evidence type="ECO:0000313" key="9">
    <source>
        <dbReference type="Proteomes" id="UP001589813"/>
    </source>
</evidence>
<dbReference type="InterPro" id="IPR014047">
    <property type="entry name" value="Chr_Tranpt_l_chain"/>
</dbReference>
<feature type="transmembrane region" description="Helical" evidence="7">
    <location>
        <begin position="157"/>
        <end position="178"/>
    </location>
</feature>
<accession>A0ABV6BGL0</accession>
<feature type="transmembrane region" description="Helical" evidence="7">
    <location>
        <begin position="316"/>
        <end position="338"/>
    </location>
</feature>
<keyword evidence="4 7" id="KW-0812">Transmembrane</keyword>
<keyword evidence="6 7" id="KW-0472">Membrane</keyword>
<dbReference type="PANTHER" id="PTHR33567:SF3">
    <property type="entry name" value="CHROMATE ION TRANSPORTER (EUROFUNG)"/>
    <property type="match status" value="1"/>
</dbReference>
<comment type="subcellular location">
    <subcellularLocation>
        <location evidence="1">Cell membrane</location>
        <topology evidence="1">Multi-pass membrane protein</topology>
    </subcellularLocation>
</comment>
<proteinExistence type="inferred from homology"/>
<gene>
    <name evidence="8" type="primary">chrA</name>
    <name evidence="8" type="ORF">ACFFJP_09950</name>
</gene>
<organism evidence="8 9">
    <name type="scientific">Rheinheimera tilapiae</name>
    <dbReference type="NCBI Taxonomy" id="875043"/>
    <lineage>
        <taxon>Bacteria</taxon>
        <taxon>Pseudomonadati</taxon>
        <taxon>Pseudomonadota</taxon>
        <taxon>Gammaproteobacteria</taxon>
        <taxon>Chromatiales</taxon>
        <taxon>Chromatiaceae</taxon>
        <taxon>Rheinheimera</taxon>
    </lineage>
</organism>
<evidence type="ECO:0000256" key="6">
    <source>
        <dbReference type="ARBA" id="ARBA00023136"/>
    </source>
</evidence>
<dbReference type="Pfam" id="PF02417">
    <property type="entry name" value="Chromate_transp"/>
    <property type="match status" value="2"/>
</dbReference>
<feature type="transmembrane region" description="Helical" evidence="7">
    <location>
        <begin position="77"/>
        <end position="100"/>
    </location>
</feature>
<comment type="caution">
    <text evidence="8">The sequence shown here is derived from an EMBL/GenBank/DDBJ whole genome shotgun (WGS) entry which is preliminary data.</text>
</comment>
<evidence type="ECO:0000256" key="5">
    <source>
        <dbReference type="ARBA" id="ARBA00022989"/>
    </source>
</evidence>
<feature type="transmembrane region" description="Helical" evidence="7">
    <location>
        <begin position="190"/>
        <end position="210"/>
    </location>
</feature>
<dbReference type="PANTHER" id="PTHR33567">
    <property type="entry name" value="CHROMATE ION TRANSPORTER (EUROFUNG)"/>
    <property type="match status" value="1"/>
</dbReference>
<dbReference type="NCBIfam" id="TIGR00937">
    <property type="entry name" value="2A51"/>
    <property type="match status" value="1"/>
</dbReference>
<keyword evidence="5 7" id="KW-1133">Transmembrane helix</keyword>
<evidence type="ECO:0000256" key="1">
    <source>
        <dbReference type="ARBA" id="ARBA00004651"/>
    </source>
</evidence>
<feature type="transmembrane region" description="Helical" evidence="7">
    <location>
        <begin position="106"/>
        <end position="127"/>
    </location>
</feature>
<feature type="transmembrane region" description="Helical" evidence="7">
    <location>
        <begin position="253"/>
        <end position="276"/>
    </location>
</feature>
<evidence type="ECO:0000256" key="7">
    <source>
        <dbReference type="SAM" id="Phobius"/>
    </source>
</evidence>
<sequence length="384" mass="40602">MAFYADIFLQFLRLGLTSFGGPAAHLVYFERRFVAEKAWLTQAQYQQLVALCQFLPGPASSQVGIGIGLQRGGSAGAVLAFLGFTLPSFVLMTMAGLFGLHWLGPAAMQGALCAVAVIVAHAVFIMSTSLTPDWPRRIFAVIGFTAFLLVQHPALQLLILLIFGLTGAVILRPTAIAANTALETPTQPGLLLLLVFAALLIGLPVMSITWSSEPLLLMFDRFFQAGALVFGGGHVVLPLLEQQAVGAIAQNEFLAGYAAAQVMPGPLFSFAAYLGAAAGHGISGALVATLAIFLPGALLVGAIWPWWYRLSQCRALLGAVAAVNCAVVGLLAAGWWQFVLPHAVTVTWHWLFIGSGLFLVLRGWCPPVLLVPLGSLLFAIGASI</sequence>
<evidence type="ECO:0000256" key="2">
    <source>
        <dbReference type="ARBA" id="ARBA00005262"/>
    </source>
</evidence>
<dbReference type="EMBL" id="JBHLXP010000001">
    <property type="protein sequence ID" value="MFC0048610.1"/>
    <property type="molecule type" value="Genomic_DNA"/>
</dbReference>
<protein>
    <submittedName>
        <fullName evidence="8">Chromate efflux transporter</fullName>
    </submittedName>
</protein>
<feature type="transmembrane region" description="Helical" evidence="7">
    <location>
        <begin position="282"/>
        <end position="304"/>
    </location>
</feature>
<evidence type="ECO:0000313" key="8">
    <source>
        <dbReference type="EMBL" id="MFC0048610.1"/>
    </source>
</evidence>
<dbReference type="PIRSF" id="PIRSF004810">
    <property type="entry name" value="ChrA"/>
    <property type="match status" value="1"/>
</dbReference>
<feature type="transmembrane region" description="Helical" evidence="7">
    <location>
        <begin position="222"/>
        <end position="241"/>
    </location>
</feature>
<feature type="transmembrane region" description="Helical" evidence="7">
    <location>
        <begin position="350"/>
        <end position="380"/>
    </location>
</feature>
<keyword evidence="3" id="KW-1003">Cell membrane</keyword>
<reference evidence="8 9" key="1">
    <citation type="submission" date="2024-09" db="EMBL/GenBank/DDBJ databases">
        <authorList>
            <person name="Sun Q."/>
            <person name="Mori K."/>
        </authorList>
    </citation>
    <scope>NUCLEOTIDE SEQUENCE [LARGE SCALE GENOMIC DNA]</scope>
    <source>
        <strain evidence="8 9">KCTC 23315</strain>
    </source>
</reference>
<evidence type="ECO:0000256" key="4">
    <source>
        <dbReference type="ARBA" id="ARBA00022692"/>
    </source>
</evidence>
<name>A0ABV6BGL0_9GAMM</name>
<evidence type="ECO:0000256" key="3">
    <source>
        <dbReference type="ARBA" id="ARBA00022475"/>
    </source>
</evidence>
<dbReference type="InterPro" id="IPR003370">
    <property type="entry name" value="Chromate_transpt"/>
</dbReference>
<comment type="similarity">
    <text evidence="2">Belongs to the chromate ion transporter (CHR) (TC 2.A.51) family.</text>
</comment>
<feature type="transmembrane region" description="Helical" evidence="7">
    <location>
        <begin position="134"/>
        <end position="151"/>
    </location>
</feature>
<keyword evidence="9" id="KW-1185">Reference proteome</keyword>
<dbReference type="Proteomes" id="UP001589813">
    <property type="component" value="Unassembled WGS sequence"/>
</dbReference>